<evidence type="ECO:0000256" key="4">
    <source>
        <dbReference type="ARBA" id="ARBA00022857"/>
    </source>
</evidence>
<evidence type="ECO:0000256" key="1">
    <source>
        <dbReference type="ARBA" id="ARBA00022450"/>
    </source>
</evidence>
<dbReference type="SMART" id="SM00822">
    <property type="entry name" value="PKS_KR"/>
    <property type="match status" value="1"/>
</dbReference>
<dbReference type="PANTHER" id="PTHR43775:SF37">
    <property type="entry name" value="SI:DKEY-61P9.11"/>
    <property type="match status" value="1"/>
</dbReference>
<dbReference type="Pfam" id="PF00550">
    <property type="entry name" value="PP-binding"/>
    <property type="match status" value="1"/>
</dbReference>
<keyword evidence="2" id="KW-0597">Phosphoprotein</keyword>
<feature type="active site" description="Proton donor; for dehydratase activity" evidence="7">
    <location>
        <position position="613"/>
    </location>
</feature>
<dbReference type="InterPro" id="IPR020807">
    <property type="entry name" value="PKS_DH"/>
</dbReference>
<feature type="region of interest" description="C-terminal hotdog fold" evidence="7">
    <location>
        <begin position="545"/>
        <end position="705"/>
    </location>
</feature>
<dbReference type="SMART" id="SM00823">
    <property type="entry name" value="PKS_PP"/>
    <property type="match status" value="1"/>
</dbReference>
<dbReference type="PROSITE" id="PS52019">
    <property type="entry name" value="PKS_MFAS_DH"/>
    <property type="match status" value="1"/>
</dbReference>
<dbReference type="InterPro" id="IPR001227">
    <property type="entry name" value="Ac_transferase_dom_sf"/>
</dbReference>
<evidence type="ECO:0000313" key="11">
    <source>
        <dbReference type="EMBL" id="MEF7617026.1"/>
    </source>
</evidence>
<feature type="active site" description="Proton acceptor; for dehydratase activity" evidence="7">
    <location>
        <position position="437"/>
    </location>
</feature>
<dbReference type="FunFam" id="3.40.50.720:FF:000209">
    <property type="entry name" value="Polyketide synthase Pks12"/>
    <property type="match status" value="1"/>
</dbReference>
<evidence type="ECO:0000256" key="3">
    <source>
        <dbReference type="ARBA" id="ARBA00022679"/>
    </source>
</evidence>
<dbReference type="GO" id="GO:0031177">
    <property type="term" value="F:phosphopantetheine binding"/>
    <property type="evidence" value="ECO:0007669"/>
    <property type="project" value="InterPro"/>
</dbReference>
<dbReference type="InterPro" id="IPR042104">
    <property type="entry name" value="PKS_dehydratase_sf"/>
</dbReference>
<dbReference type="GO" id="GO:0016491">
    <property type="term" value="F:oxidoreductase activity"/>
    <property type="evidence" value="ECO:0007669"/>
    <property type="project" value="InterPro"/>
</dbReference>
<dbReference type="Pfam" id="PF08659">
    <property type="entry name" value="KR"/>
    <property type="match status" value="1"/>
</dbReference>
<dbReference type="Pfam" id="PF13602">
    <property type="entry name" value="ADH_zinc_N_2"/>
    <property type="match status" value="1"/>
</dbReference>
<dbReference type="Gene3D" id="3.40.50.720">
    <property type="entry name" value="NAD(P)-binding Rossmann-like Domain"/>
    <property type="match status" value="3"/>
</dbReference>
<sequence>MHAGTAPHRRPRIAFLFTGQGAQALDMGRTLYGAEPVFRDAFDEVCARLEAVAGIDLKSVVWPAVADAAAAERLNRTEHAQPAIFALGVALAAWWRAAGVEPAAVLGHSVGELAAAVVAGVLDLDSAARLVAERGRWMQAQPGDGAMAAIQAPAAEVQALIDADAAVAGAPHGRVVIAATNAPDSTVVAGPRAQVERLCTQGAARGLACAPLAVSHAFHSPQMAPAAAQLAGVAAGLHHAAPRLGWISSRTAEPLGEGTDWPTYWSAQIVEPVRFAAALERLVAQGCTHLVELGPQPQLIALGRTWLDAPGRRWLPSLRRGADDRPVVADALAALHADGIDLQATGPRRPRVALPAYPFQRQRHWVELAHPRSAFGAPPRGGAAGGPAEPDPRLPLEQVRPRPAHPLLGRRVRTAGDAVRRHEALLSPLSPDWIADHTVFGHVVLPAAGLAEMALALAALQPGGPWAVQGLQFRQALRLDESRRVQTLLFPDDGEGARIEIHSSADVDDDEGAADAPWVHHASARLVRAAASARPALAEARAACTRAVAPADCLARLSAQGVAYGPAFEALREVACGPQQVVARLALPASHDHDAPHDQQPATAWQLHPVLLDAALQSLAALFVDVPGAQGQAWLPAAIERLTLHAPVPAACWCVGHLRHRAAPEGAGTGQQALGADFALYDDAGRLLATVEALALRPADVARLRQAPSPAGAAGAADASPLFGIDWVPAPLAAPLAMPSVGAAALQASVARPLADALAQPAMQAYQALLPALDALAATWAAAAVAELAGHPAAVPSRPALAALHRRVHLLAAAVQGADAVSLRAAAEAEHVRLSALHPQAAAELDLLRHCARGLPAVLRGAQEPMALLFAEGRAQQLQALYGDSPGARLANTLAADAAAAYAAPWGGASTARRPLRVLEIGGGTGGTTAHVLPRLQAVAPGLDYHFTDLSPTLLAGAQARFGDTLHYRRLDIEQPPAPQGVAEGTFDIVLAANVLHATADVRRSLQHAAALLAPGGLLLLLELTRPLAWLDLIFGLTDGWWRFAQGDAASGLRTDHPLLPADRWRDLLQQAGCAEQALLTASGDDVADAPAFGVFAATRALASTQALVVREGETAPRAAGAWAELLAAEAAAGRWPRQVRWFAPAALSGAAGTAAQASTAGAVCEPGAQAEAAATGLLHLAQGVLQAAESSALPAPRLTVVATGATSARGDLVQPQAAAAWGLARVIALEHPELRCRRVDLDPIASPEEQHACLQAEDTPDAWAEPTVAWHQGHRLAPRLQRLPAAALAEAGHPAHPTADWQLVLAERGTPDGLRRVPLAAQPPGPGEVQIGVRAAGVNLIDVLDTLGVLPFERGGLGVECAGEVIAVGEGVDRFAPGDAVVALAPGCWRSSVTVPAEWVAPRPAGFSDAAAAALPAASLTAWHALAEVAALQPGERVLVHAAAGGTGWAAASVARHLGARVHATASPGKWAALQALGVEQALHSRTLDFRDQVLAATAGDAEPGVHVVLNALSGDFIPASLACLKPGGRFIEIGKRGIWTAEQVRAVRPDVHYHCVDLMSLAQAEPARIHALFAALGPRWHSGALPPLPHRVFPMAQAADAVRTMQRAAHVGKLVLQAEPPAPRVRADAAYLVTGGFGGLGLATAEWLVDQGARHIALLGRQARPATLPPALRAEGVQVLCLEADVADATRLQAALAQVARHMPPLRGVFHAAGRLTDGVLRGLRADKLSAVFAPKLRGAWHLHHLTAGLPLDWFVLYSSAAALFGSPGQGAHVAANSGLDALAAYRQARGLPATSVQWGPWAEIGSAADEATLASMRARGVRPFSPAEGRALLGRLLRGAEVRAVVGVVSVDGARLGLAGLGDPLLAGFAAQRAAAGQPVSVTAAAGARPAASASLDDMDGLRRQLDPLPPIQRRSALVRRLQAEVAAVLGLAGGQPPDPSLGFFEMGLDSLMAVELRNRLVKLSGVQLSAAGIFEHPTIHALAGHLDEQLWPAAATACAPVVAPPMPAVQSVDATDAEQDALAAELAALDALLSKP</sequence>
<dbReference type="SMART" id="SM00826">
    <property type="entry name" value="PKS_DH"/>
    <property type="match status" value="1"/>
</dbReference>
<dbReference type="GO" id="GO:0006633">
    <property type="term" value="P:fatty acid biosynthetic process"/>
    <property type="evidence" value="ECO:0007669"/>
    <property type="project" value="TreeGrafter"/>
</dbReference>
<keyword evidence="6" id="KW-0012">Acyltransferase</keyword>
<dbReference type="CDD" id="cd08955">
    <property type="entry name" value="KR_2_FAS_SDR_x"/>
    <property type="match status" value="1"/>
</dbReference>
<evidence type="ECO:0000259" key="10">
    <source>
        <dbReference type="PROSITE" id="PS52019"/>
    </source>
</evidence>
<dbReference type="InterPro" id="IPR049900">
    <property type="entry name" value="PKS_mFAS_DH"/>
</dbReference>
<dbReference type="InterPro" id="IPR016035">
    <property type="entry name" value="Acyl_Trfase/lysoPLipase"/>
</dbReference>
<dbReference type="InterPro" id="IPR013154">
    <property type="entry name" value="ADH-like_N"/>
</dbReference>
<dbReference type="GO" id="GO:0004312">
    <property type="term" value="F:fatty acid synthase activity"/>
    <property type="evidence" value="ECO:0007669"/>
    <property type="project" value="TreeGrafter"/>
</dbReference>
<dbReference type="Gene3D" id="1.10.1200.10">
    <property type="entry name" value="ACP-like"/>
    <property type="match status" value="1"/>
</dbReference>
<evidence type="ECO:0000256" key="2">
    <source>
        <dbReference type="ARBA" id="ARBA00022553"/>
    </source>
</evidence>
<dbReference type="InterPro" id="IPR006162">
    <property type="entry name" value="Ppantetheine_attach_site"/>
</dbReference>
<dbReference type="InterPro" id="IPR016036">
    <property type="entry name" value="Malonyl_transacylase_ACP-bd"/>
</dbReference>
<dbReference type="InterPro" id="IPR013968">
    <property type="entry name" value="PKS_KR"/>
</dbReference>
<dbReference type="SMART" id="SM01294">
    <property type="entry name" value="PKS_PP_betabranch"/>
    <property type="match status" value="1"/>
</dbReference>
<dbReference type="SUPFAM" id="SSF53335">
    <property type="entry name" value="S-adenosyl-L-methionine-dependent methyltransferases"/>
    <property type="match status" value="1"/>
</dbReference>
<feature type="domain" description="Carrier" evidence="9">
    <location>
        <begin position="1916"/>
        <end position="1994"/>
    </location>
</feature>
<dbReference type="InterPro" id="IPR013217">
    <property type="entry name" value="Methyltransf_12"/>
</dbReference>
<dbReference type="SUPFAM" id="SSF55048">
    <property type="entry name" value="Probable ACP-binding domain of malonyl-CoA ACP transacylase"/>
    <property type="match status" value="1"/>
</dbReference>
<keyword evidence="5" id="KW-0511">Multifunctional enzyme</keyword>
<evidence type="ECO:0000259" key="9">
    <source>
        <dbReference type="PROSITE" id="PS50075"/>
    </source>
</evidence>
<dbReference type="Pfam" id="PF00698">
    <property type="entry name" value="Acyl_transf_1"/>
    <property type="match status" value="1"/>
</dbReference>
<dbReference type="SMART" id="SM00827">
    <property type="entry name" value="PKS_AT"/>
    <property type="match status" value="1"/>
</dbReference>
<dbReference type="InterPro" id="IPR049552">
    <property type="entry name" value="PKS_DH_N"/>
</dbReference>
<dbReference type="Pfam" id="PF08242">
    <property type="entry name" value="Methyltransf_12"/>
    <property type="match status" value="1"/>
</dbReference>
<organism evidence="11 12">
    <name type="scientific">Aquincola agrisoli</name>
    <dbReference type="NCBI Taxonomy" id="3119538"/>
    <lineage>
        <taxon>Bacteria</taxon>
        <taxon>Pseudomonadati</taxon>
        <taxon>Pseudomonadota</taxon>
        <taxon>Betaproteobacteria</taxon>
        <taxon>Burkholderiales</taxon>
        <taxon>Sphaerotilaceae</taxon>
        <taxon>Aquincola</taxon>
    </lineage>
</organism>
<dbReference type="InterPro" id="IPR057326">
    <property type="entry name" value="KR_dom"/>
</dbReference>
<dbReference type="RefSeq" id="WP_332292680.1">
    <property type="nucleotide sequence ID" value="NZ_JAZIBG010000053.1"/>
</dbReference>
<dbReference type="Pfam" id="PF21089">
    <property type="entry name" value="PKS_DH_N"/>
    <property type="match status" value="1"/>
</dbReference>
<dbReference type="SUPFAM" id="SSF47336">
    <property type="entry name" value="ACP-like"/>
    <property type="match status" value="1"/>
</dbReference>
<dbReference type="CDD" id="cd05195">
    <property type="entry name" value="enoyl_red"/>
    <property type="match status" value="1"/>
</dbReference>
<gene>
    <name evidence="11" type="ORF">V4F39_24145</name>
</gene>
<evidence type="ECO:0000256" key="8">
    <source>
        <dbReference type="SAM" id="MobiDB-lite"/>
    </source>
</evidence>
<dbReference type="Gene3D" id="3.10.129.110">
    <property type="entry name" value="Polyketide synthase dehydratase"/>
    <property type="match status" value="1"/>
</dbReference>
<feature type="domain" description="PKS/mFAS DH" evidence="10">
    <location>
        <begin position="405"/>
        <end position="705"/>
    </location>
</feature>
<dbReference type="PROSITE" id="PS00012">
    <property type="entry name" value="PHOSPHOPANTETHEINE"/>
    <property type="match status" value="1"/>
</dbReference>
<comment type="caution">
    <text evidence="11">The sequence shown here is derived from an EMBL/GenBank/DDBJ whole genome shotgun (WGS) entry which is preliminary data.</text>
</comment>
<dbReference type="InterPro" id="IPR049551">
    <property type="entry name" value="PKS_DH_C"/>
</dbReference>
<dbReference type="SUPFAM" id="SSF51735">
    <property type="entry name" value="NAD(P)-binding Rossmann-fold domains"/>
    <property type="match status" value="3"/>
</dbReference>
<protein>
    <submittedName>
        <fullName evidence="11">SDR family NAD(P)-dependent oxidoreductase</fullName>
    </submittedName>
</protein>
<dbReference type="Pfam" id="PF14765">
    <property type="entry name" value="PS-DH"/>
    <property type="match status" value="1"/>
</dbReference>
<dbReference type="Gene3D" id="3.40.366.10">
    <property type="entry name" value="Malonyl-Coenzyme A Acyl Carrier Protein, domain 2"/>
    <property type="match status" value="1"/>
</dbReference>
<dbReference type="InterPro" id="IPR036736">
    <property type="entry name" value="ACP-like_sf"/>
</dbReference>
<keyword evidence="12" id="KW-1185">Reference proteome</keyword>
<proteinExistence type="predicted"/>
<keyword evidence="1" id="KW-0596">Phosphopantetheine</keyword>
<dbReference type="PANTHER" id="PTHR43775">
    <property type="entry name" value="FATTY ACID SYNTHASE"/>
    <property type="match status" value="1"/>
</dbReference>
<dbReference type="InterPro" id="IPR029063">
    <property type="entry name" value="SAM-dependent_MTases_sf"/>
</dbReference>
<dbReference type="Proteomes" id="UP001336250">
    <property type="component" value="Unassembled WGS sequence"/>
</dbReference>
<evidence type="ECO:0000313" key="12">
    <source>
        <dbReference type="Proteomes" id="UP001336250"/>
    </source>
</evidence>
<dbReference type="InterPro" id="IPR011032">
    <property type="entry name" value="GroES-like_sf"/>
</dbReference>
<dbReference type="InterPro" id="IPR009081">
    <property type="entry name" value="PP-bd_ACP"/>
</dbReference>
<dbReference type="SUPFAM" id="SSF50129">
    <property type="entry name" value="GroES-like"/>
    <property type="match status" value="1"/>
</dbReference>
<dbReference type="InterPro" id="IPR020843">
    <property type="entry name" value="ER"/>
</dbReference>
<accession>A0AAW9QD76</accession>
<dbReference type="InterPro" id="IPR050091">
    <property type="entry name" value="PKS_NRPS_Biosynth_Enz"/>
</dbReference>
<dbReference type="PROSITE" id="PS50075">
    <property type="entry name" value="CARRIER"/>
    <property type="match status" value="1"/>
</dbReference>
<feature type="region of interest" description="N-terminal hotdog fold" evidence="7">
    <location>
        <begin position="405"/>
        <end position="533"/>
    </location>
</feature>
<dbReference type="InterPro" id="IPR020806">
    <property type="entry name" value="PKS_PP-bd"/>
</dbReference>
<dbReference type="Gene3D" id="3.30.70.3290">
    <property type="match status" value="1"/>
</dbReference>
<feature type="region of interest" description="Disordered" evidence="8">
    <location>
        <begin position="372"/>
        <end position="393"/>
    </location>
</feature>
<dbReference type="EMBL" id="JAZIBG010000053">
    <property type="protein sequence ID" value="MEF7617026.1"/>
    <property type="molecule type" value="Genomic_DNA"/>
</dbReference>
<keyword evidence="4" id="KW-0521">NADP</keyword>
<dbReference type="Gene3D" id="3.40.50.150">
    <property type="entry name" value="Vaccinia Virus protein VP39"/>
    <property type="match status" value="1"/>
</dbReference>
<name>A0AAW9QD76_9BURK</name>
<dbReference type="SUPFAM" id="SSF52151">
    <property type="entry name" value="FabD/lysophospholipase-like"/>
    <property type="match status" value="1"/>
</dbReference>
<reference evidence="11 12" key="1">
    <citation type="submission" date="2024-02" db="EMBL/GenBank/DDBJ databases">
        <title>Genome sequence of Aquincola sp. MAHUQ-54.</title>
        <authorList>
            <person name="Huq M.A."/>
        </authorList>
    </citation>
    <scope>NUCLEOTIDE SEQUENCE [LARGE SCALE GENOMIC DNA]</scope>
    <source>
        <strain evidence="11 12">MAHUQ-54</strain>
    </source>
</reference>
<dbReference type="InterPro" id="IPR036291">
    <property type="entry name" value="NAD(P)-bd_dom_sf"/>
</dbReference>
<evidence type="ECO:0000256" key="7">
    <source>
        <dbReference type="PROSITE-ProRule" id="PRU01363"/>
    </source>
</evidence>
<keyword evidence="3" id="KW-0808">Transferase</keyword>
<dbReference type="Pfam" id="PF08240">
    <property type="entry name" value="ADH_N"/>
    <property type="match status" value="1"/>
</dbReference>
<dbReference type="SMART" id="SM00829">
    <property type="entry name" value="PKS_ER"/>
    <property type="match status" value="1"/>
</dbReference>
<evidence type="ECO:0000256" key="6">
    <source>
        <dbReference type="ARBA" id="ARBA00023315"/>
    </source>
</evidence>
<dbReference type="Gene3D" id="3.90.180.10">
    <property type="entry name" value="Medium-chain alcohol dehydrogenases, catalytic domain"/>
    <property type="match status" value="1"/>
</dbReference>
<evidence type="ECO:0000256" key="5">
    <source>
        <dbReference type="ARBA" id="ARBA00023268"/>
    </source>
</evidence>
<dbReference type="InterPro" id="IPR014043">
    <property type="entry name" value="Acyl_transferase_dom"/>
</dbReference>